<keyword evidence="4" id="KW-1185">Reference proteome</keyword>
<protein>
    <submittedName>
        <fullName evidence="2">Uncharacterized protein</fullName>
    </submittedName>
</protein>
<organism evidence="2 4">
    <name type="scientific">Effrenium voratum</name>
    <dbReference type="NCBI Taxonomy" id="2562239"/>
    <lineage>
        <taxon>Eukaryota</taxon>
        <taxon>Sar</taxon>
        <taxon>Alveolata</taxon>
        <taxon>Dinophyceae</taxon>
        <taxon>Suessiales</taxon>
        <taxon>Symbiodiniaceae</taxon>
        <taxon>Effrenium</taxon>
    </lineage>
</organism>
<evidence type="ECO:0000313" key="2">
    <source>
        <dbReference type="EMBL" id="CAJ1374041.1"/>
    </source>
</evidence>
<feature type="signal peptide" evidence="1">
    <location>
        <begin position="1"/>
        <end position="21"/>
    </location>
</feature>
<keyword evidence="1" id="KW-0732">Signal</keyword>
<sequence length="485" mass="49293">MMRSLVFLAQLWLCHSQSCWAGFPDGRVFFPGMLVLPMGEDECTTTSTTSITFTTSTSSTVTGTSTTATATSATTTSSTATSVTTTSSTATTVTATATTVTTTSITATTVTTTSVTATSVTATSVTATATTVTTTSITATTVTTTSVTATSVTATATTVTTTSITATTVTTTSVTATSVTATATTVTTTSVTATSVTATATTATTTSSTATTTSKTATSTTSVTSTGTTTTTLVLTCVTPFEQSADGEEFSQMDRAASSSCDGLSESAFCNITFGAGSASALAGCLLEGSYEWFCPKDLVSQQLYAAEPYIQCRACSGSYVDTDVNLLAYSGMLTFGPNMKNGTVDESMVDVYLVFPVDDCGHIEKDASPLATVTKSTPNAECCEHTKYSVELNMTSFTFTKLVVVPGAISGGVTSHLDDGLVIDLVDLTTTSTTTISMTSTSTATTTMTMTTTTTLVDDGASISGSTQLRFALGSLAALACLSA</sequence>
<accession>A0AA36MJH0</accession>
<dbReference type="EMBL" id="CAUJNA010000227">
    <property type="protein sequence ID" value="CAJ1374041.1"/>
    <property type="molecule type" value="Genomic_DNA"/>
</dbReference>
<reference evidence="2" key="1">
    <citation type="submission" date="2023-08" db="EMBL/GenBank/DDBJ databases">
        <authorList>
            <person name="Chen Y."/>
            <person name="Shah S."/>
            <person name="Dougan E. K."/>
            <person name="Thang M."/>
            <person name="Chan C."/>
        </authorList>
    </citation>
    <scope>NUCLEOTIDE SEQUENCE</scope>
</reference>
<dbReference type="EMBL" id="CAUJNA010003720">
    <property type="protein sequence ID" value="CAJ1408435.1"/>
    <property type="molecule type" value="Genomic_DNA"/>
</dbReference>
<name>A0AA36MJH0_9DINO</name>
<evidence type="ECO:0000313" key="4">
    <source>
        <dbReference type="Proteomes" id="UP001178507"/>
    </source>
</evidence>
<proteinExistence type="predicted"/>
<gene>
    <name evidence="3" type="ORF">EVOR1521_LOCUS29851</name>
    <name evidence="2" type="ORF">EVOR1521_LOCUS3680</name>
</gene>
<dbReference type="AlphaFoldDB" id="A0AA36MJH0"/>
<comment type="caution">
    <text evidence="2">The sequence shown here is derived from an EMBL/GenBank/DDBJ whole genome shotgun (WGS) entry which is preliminary data.</text>
</comment>
<evidence type="ECO:0000313" key="3">
    <source>
        <dbReference type="EMBL" id="CAJ1408435.1"/>
    </source>
</evidence>
<evidence type="ECO:0000256" key="1">
    <source>
        <dbReference type="SAM" id="SignalP"/>
    </source>
</evidence>
<feature type="chain" id="PRO_5041589021" evidence="1">
    <location>
        <begin position="22"/>
        <end position="485"/>
    </location>
</feature>
<dbReference type="Proteomes" id="UP001178507">
    <property type="component" value="Unassembled WGS sequence"/>
</dbReference>